<reference evidence="1" key="2">
    <citation type="submission" date="2021-09" db="EMBL/GenBank/DDBJ databases">
        <authorList>
            <person name="Gilroy R."/>
        </authorList>
    </citation>
    <scope>NUCLEOTIDE SEQUENCE</scope>
    <source>
        <strain evidence="1">ChiGjej3B3-7470</strain>
    </source>
</reference>
<dbReference type="Proteomes" id="UP000712713">
    <property type="component" value="Unassembled WGS sequence"/>
</dbReference>
<organism evidence="1 2">
    <name type="scientific">Tessaracoccus flavescens</name>
    <dbReference type="NCBI Taxonomy" id="399497"/>
    <lineage>
        <taxon>Bacteria</taxon>
        <taxon>Bacillati</taxon>
        <taxon>Actinomycetota</taxon>
        <taxon>Actinomycetes</taxon>
        <taxon>Propionibacteriales</taxon>
        <taxon>Propionibacteriaceae</taxon>
        <taxon>Tessaracoccus</taxon>
    </lineage>
</organism>
<reference evidence="1" key="1">
    <citation type="journal article" date="2021" name="PeerJ">
        <title>Extensive microbial diversity within the chicken gut microbiome revealed by metagenomics and culture.</title>
        <authorList>
            <person name="Gilroy R."/>
            <person name="Ravi A."/>
            <person name="Getino M."/>
            <person name="Pursley I."/>
            <person name="Horton D.L."/>
            <person name="Alikhan N.F."/>
            <person name="Baker D."/>
            <person name="Gharbi K."/>
            <person name="Hall N."/>
            <person name="Watson M."/>
            <person name="Adriaenssens E.M."/>
            <person name="Foster-Nyarko E."/>
            <person name="Jarju S."/>
            <person name="Secka A."/>
            <person name="Antonio M."/>
            <person name="Oren A."/>
            <person name="Chaudhuri R.R."/>
            <person name="La Ragione R."/>
            <person name="Hildebrand F."/>
            <person name="Pallen M.J."/>
        </authorList>
    </citation>
    <scope>NUCLEOTIDE SEQUENCE</scope>
    <source>
        <strain evidence="1">ChiGjej3B3-7470</strain>
    </source>
</reference>
<proteinExistence type="predicted"/>
<gene>
    <name evidence="1" type="ORF">K8V15_09095</name>
</gene>
<dbReference type="EMBL" id="DYZF01000232">
    <property type="protein sequence ID" value="HJE52109.1"/>
    <property type="molecule type" value="Genomic_DNA"/>
</dbReference>
<accession>A0A921EPK2</accession>
<evidence type="ECO:0000313" key="1">
    <source>
        <dbReference type="EMBL" id="HJE52109.1"/>
    </source>
</evidence>
<name>A0A921EPK2_9ACTN</name>
<sequence>MSYFWKPESGTFVESELERAGLAHRFDDQTAAEEWIGLFFDDLLERGVEEVSLYEEDRLIYGPMSLRP</sequence>
<evidence type="ECO:0000313" key="2">
    <source>
        <dbReference type="Proteomes" id="UP000712713"/>
    </source>
</evidence>
<protein>
    <submittedName>
        <fullName evidence="1">Uncharacterized protein</fullName>
    </submittedName>
</protein>
<dbReference type="AlphaFoldDB" id="A0A921EPK2"/>
<comment type="caution">
    <text evidence="1">The sequence shown here is derived from an EMBL/GenBank/DDBJ whole genome shotgun (WGS) entry which is preliminary data.</text>
</comment>